<dbReference type="EMBL" id="LS483487">
    <property type="protein sequence ID" value="SQJ03975.1"/>
    <property type="molecule type" value="Genomic_DNA"/>
</dbReference>
<organism evidence="1 2">
    <name type="scientific">Fusobacterium ulcerans</name>
    <dbReference type="NCBI Taxonomy" id="861"/>
    <lineage>
        <taxon>Bacteria</taxon>
        <taxon>Fusobacteriati</taxon>
        <taxon>Fusobacteriota</taxon>
        <taxon>Fusobacteriia</taxon>
        <taxon>Fusobacteriales</taxon>
        <taxon>Fusobacteriaceae</taxon>
        <taxon>Fusobacterium</taxon>
    </lineage>
</organism>
<reference evidence="1 2" key="1">
    <citation type="submission" date="2018-06" db="EMBL/GenBank/DDBJ databases">
        <authorList>
            <consortium name="Pathogen Informatics"/>
            <person name="Doyle S."/>
        </authorList>
    </citation>
    <scope>NUCLEOTIDE SEQUENCE [LARGE SCALE GENOMIC DNA]</scope>
    <source>
        <strain evidence="1 2">NCTC12112</strain>
    </source>
</reference>
<protein>
    <submittedName>
        <fullName evidence="1">Uncharacterized protein</fullName>
    </submittedName>
</protein>
<dbReference type="PROSITE" id="PS51257">
    <property type="entry name" value="PROKAR_LIPOPROTEIN"/>
    <property type="match status" value="1"/>
</dbReference>
<dbReference type="RefSeq" id="WP_005980076.1">
    <property type="nucleotide sequence ID" value="NZ_CABKNW010000004.1"/>
</dbReference>
<evidence type="ECO:0000313" key="1">
    <source>
        <dbReference type="EMBL" id="SQJ03975.1"/>
    </source>
</evidence>
<proteinExistence type="predicted"/>
<dbReference type="GeneID" id="78456289"/>
<evidence type="ECO:0000313" key="2">
    <source>
        <dbReference type="Proteomes" id="UP000249008"/>
    </source>
</evidence>
<gene>
    <name evidence="1" type="ORF">NCTC12112_01738</name>
</gene>
<accession>A0AAX2JBC5</accession>
<dbReference type="Proteomes" id="UP000249008">
    <property type="component" value="Chromosome 1"/>
</dbReference>
<name>A0AAX2JBC5_9FUSO</name>
<dbReference type="AlphaFoldDB" id="A0AAX2JBC5"/>
<sequence length="401" mass="46248">MKKLAILLFLLFSILGCGGSKEKKEEPVKLIPYLYKNIYDNGPKVQNIVKVNLVDINSESEIKRIPTIEELKAVFKDLMEIYPNKENHFAIFVLPISSSLTSSTLDKSGIAIYDIRKVGDKEIEVMDFKYQLEYEIMTIKPDFIGRLGFIEYKNIIPIEIGSSIKGFINKNGEPYFSKDSMNSYILLNNSHQTLGTLYLTSENDKIKEISFYSANSALTENENKEMENIILNNEIKEGSNLSKKLENLYYNKPKFKLTRKQWGKNISKYFSSEKIIYVEKEDKGTYFNQNLYLTENIGIFNSWNKKSNKLTNLSIVGAQIENSEKLKKEYLAIVEKVIASSGIKISESTFKNLMDKLGFYDKANWEKGCNTYVEIENFGFELEINEIESFVVVRIVDNIRE</sequence>
<dbReference type="KEGG" id="ful:C4N20_15785"/>